<protein>
    <recommendedName>
        <fullName evidence="2">DUF4232 domain-containing protein</fullName>
    </recommendedName>
</protein>
<dbReference type="RefSeq" id="WP_190183894.1">
    <property type="nucleotide sequence ID" value="NZ_BMVP01000003.1"/>
</dbReference>
<comment type="caution">
    <text evidence="3">The sequence shown here is derived from an EMBL/GenBank/DDBJ whole genome shotgun (WGS) entry which is preliminary data.</text>
</comment>
<evidence type="ECO:0000313" key="4">
    <source>
        <dbReference type="Proteomes" id="UP000642673"/>
    </source>
</evidence>
<gene>
    <name evidence="3" type="ORF">GCM10010347_22370</name>
</gene>
<evidence type="ECO:0000259" key="2">
    <source>
        <dbReference type="Pfam" id="PF14016"/>
    </source>
</evidence>
<dbReference type="Pfam" id="PF14016">
    <property type="entry name" value="DUF4232"/>
    <property type="match status" value="1"/>
</dbReference>
<dbReference type="InterPro" id="IPR025326">
    <property type="entry name" value="DUF4232"/>
</dbReference>
<sequence length="173" mass="17002">MKRAGRKCATATACCSLVLGAVLSGAALTGAQSAAAAPAAACKGSQLSASAAGSTQVTVTVTNEGPKPCVLKGFPTVALAGQGSPDKNKPLTVQRQGAERTVQLAVGGRASTRLTFTPVLGEAEGYCASGARPTVAPSLVVGFAGIKQQLGPADADGFALCGNTVRATAFRPA</sequence>
<feature type="signal peptide" evidence="1">
    <location>
        <begin position="1"/>
        <end position="36"/>
    </location>
</feature>
<evidence type="ECO:0000256" key="1">
    <source>
        <dbReference type="SAM" id="SignalP"/>
    </source>
</evidence>
<dbReference type="EMBL" id="BMVP01000003">
    <property type="protein sequence ID" value="GHB52035.1"/>
    <property type="molecule type" value="Genomic_DNA"/>
</dbReference>
<accession>A0ABQ3ESG7</accession>
<proteinExistence type="predicted"/>
<name>A0ABQ3ESG7_9ACTN</name>
<keyword evidence="1" id="KW-0732">Signal</keyword>
<evidence type="ECO:0000313" key="3">
    <source>
        <dbReference type="EMBL" id="GHB52035.1"/>
    </source>
</evidence>
<feature type="domain" description="DUF4232" evidence="2">
    <location>
        <begin position="42"/>
        <end position="169"/>
    </location>
</feature>
<reference evidence="4" key="1">
    <citation type="journal article" date="2019" name="Int. J. Syst. Evol. Microbiol.">
        <title>The Global Catalogue of Microorganisms (GCM) 10K type strain sequencing project: providing services to taxonomists for standard genome sequencing and annotation.</title>
        <authorList>
            <consortium name="The Broad Institute Genomics Platform"/>
            <consortium name="The Broad Institute Genome Sequencing Center for Infectious Disease"/>
            <person name="Wu L."/>
            <person name="Ma J."/>
        </authorList>
    </citation>
    <scope>NUCLEOTIDE SEQUENCE [LARGE SCALE GENOMIC DNA]</scope>
    <source>
        <strain evidence="4">JCM 4738</strain>
    </source>
</reference>
<dbReference type="Proteomes" id="UP000642673">
    <property type="component" value="Unassembled WGS sequence"/>
</dbReference>
<keyword evidence="4" id="KW-1185">Reference proteome</keyword>
<feature type="chain" id="PRO_5047205173" description="DUF4232 domain-containing protein" evidence="1">
    <location>
        <begin position="37"/>
        <end position="173"/>
    </location>
</feature>
<organism evidence="3 4">
    <name type="scientific">Streptomyces cirratus</name>
    <dbReference type="NCBI Taxonomy" id="68187"/>
    <lineage>
        <taxon>Bacteria</taxon>
        <taxon>Bacillati</taxon>
        <taxon>Actinomycetota</taxon>
        <taxon>Actinomycetes</taxon>
        <taxon>Kitasatosporales</taxon>
        <taxon>Streptomycetaceae</taxon>
        <taxon>Streptomyces</taxon>
    </lineage>
</organism>